<keyword evidence="4" id="KW-1185">Reference proteome</keyword>
<dbReference type="Proteomes" id="UP000823388">
    <property type="component" value="Chromosome 6K"/>
</dbReference>
<evidence type="ECO:0000313" key="3">
    <source>
        <dbReference type="EMBL" id="KAG2583430.1"/>
    </source>
</evidence>
<dbReference type="AlphaFoldDB" id="A0A8T0REF0"/>
<dbReference type="Pfam" id="PF26130">
    <property type="entry name" value="PB1-like"/>
    <property type="match status" value="1"/>
</dbReference>
<accession>A0A8T0REF0</accession>
<evidence type="ECO:0000256" key="1">
    <source>
        <dbReference type="SAM" id="MobiDB-lite"/>
    </source>
</evidence>
<evidence type="ECO:0000313" key="4">
    <source>
        <dbReference type="Proteomes" id="UP000823388"/>
    </source>
</evidence>
<sequence length="338" mass="38251">MGAQVTKGGGDEDQAESAASSEEGGRIEGHLWRAESLEDWWPRRIGAMAPSLRREGEQPPMYGADSDEFTIMLHHGGFFVGQGSNRAYVDGKVNYFDHCEVDSWSTLWLDDFLEQLNYLKSSTCKVYWLLPGKDLPDGLRIVSCDADTLVMMSVVHKFRQFVLYVDHDDHIVGLNWEDIVVNPIGSLPKVLSPRKVEFVEKKENVKLPDFHSNLDSIKDFKQCFGEGSDSENQDFVDSDYDMEDDDDLFWDNVDEVVDEGITKGKRIGKGKGLAILEEEELSTDEDDLQAPDSDGEGHTRMGFKSFRAVDMQNPNFKVGMLFETVEQLRKFKVQVVLS</sequence>
<name>A0A8T0REF0_PANVG</name>
<organism evidence="3 4">
    <name type="scientific">Panicum virgatum</name>
    <name type="common">Blackwell switchgrass</name>
    <dbReference type="NCBI Taxonomy" id="38727"/>
    <lineage>
        <taxon>Eukaryota</taxon>
        <taxon>Viridiplantae</taxon>
        <taxon>Streptophyta</taxon>
        <taxon>Embryophyta</taxon>
        <taxon>Tracheophyta</taxon>
        <taxon>Spermatophyta</taxon>
        <taxon>Magnoliopsida</taxon>
        <taxon>Liliopsida</taxon>
        <taxon>Poales</taxon>
        <taxon>Poaceae</taxon>
        <taxon>PACMAD clade</taxon>
        <taxon>Panicoideae</taxon>
        <taxon>Panicodae</taxon>
        <taxon>Paniceae</taxon>
        <taxon>Panicinae</taxon>
        <taxon>Panicum</taxon>
        <taxon>Panicum sect. Hiantes</taxon>
    </lineage>
</organism>
<protein>
    <recommendedName>
        <fullName evidence="2">PB1-like domain-containing protein</fullName>
    </recommendedName>
</protein>
<reference evidence="3 4" key="1">
    <citation type="submission" date="2020-05" db="EMBL/GenBank/DDBJ databases">
        <title>WGS assembly of Panicum virgatum.</title>
        <authorList>
            <person name="Lovell J.T."/>
            <person name="Jenkins J."/>
            <person name="Shu S."/>
            <person name="Juenger T.E."/>
            <person name="Schmutz J."/>
        </authorList>
    </citation>
    <scope>NUCLEOTIDE SEQUENCE [LARGE SCALE GENOMIC DNA]</scope>
    <source>
        <strain evidence="4">cv. AP13</strain>
    </source>
</reference>
<comment type="caution">
    <text evidence="3">The sequence shown here is derived from an EMBL/GenBank/DDBJ whole genome shotgun (WGS) entry which is preliminary data.</text>
</comment>
<proteinExistence type="predicted"/>
<gene>
    <name evidence="3" type="ORF">PVAP13_6KG214518</name>
</gene>
<feature type="region of interest" description="Disordered" evidence="1">
    <location>
        <begin position="1"/>
        <end position="26"/>
    </location>
</feature>
<feature type="domain" description="PB1-like" evidence="2">
    <location>
        <begin position="66"/>
        <end position="167"/>
    </location>
</feature>
<feature type="region of interest" description="Disordered" evidence="1">
    <location>
        <begin position="279"/>
        <end position="299"/>
    </location>
</feature>
<dbReference type="InterPro" id="IPR058594">
    <property type="entry name" value="PB1-like_dom_pln"/>
</dbReference>
<dbReference type="EMBL" id="CM029047">
    <property type="protein sequence ID" value="KAG2583430.1"/>
    <property type="molecule type" value="Genomic_DNA"/>
</dbReference>
<evidence type="ECO:0000259" key="2">
    <source>
        <dbReference type="Pfam" id="PF26130"/>
    </source>
</evidence>
<feature type="compositionally biased region" description="Acidic residues" evidence="1">
    <location>
        <begin position="279"/>
        <end position="289"/>
    </location>
</feature>